<dbReference type="InterPro" id="IPR018997">
    <property type="entry name" value="PUB_domain"/>
</dbReference>
<feature type="domain" description="PUB" evidence="3">
    <location>
        <begin position="46"/>
        <end position="123"/>
    </location>
</feature>
<evidence type="ECO:0000259" key="3">
    <source>
        <dbReference type="Pfam" id="PF09409"/>
    </source>
</evidence>
<feature type="compositionally biased region" description="Polar residues" evidence="2">
    <location>
        <begin position="421"/>
        <end position="430"/>
    </location>
</feature>
<dbReference type="EMBL" id="JAGRRH010000016">
    <property type="protein sequence ID" value="KAG7354525.1"/>
    <property type="molecule type" value="Genomic_DNA"/>
</dbReference>
<reference evidence="4" key="1">
    <citation type="journal article" date="2021" name="Sci. Rep.">
        <title>Diploid genomic architecture of Nitzschia inconspicua, an elite biomass production diatom.</title>
        <authorList>
            <person name="Oliver A."/>
            <person name="Podell S."/>
            <person name="Pinowska A."/>
            <person name="Traller J.C."/>
            <person name="Smith S.R."/>
            <person name="McClure R."/>
            <person name="Beliaev A."/>
            <person name="Bohutskyi P."/>
            <person name="Hill E.A."/>
            <person name="Rabines A."/>
            <person name="Zheng H."/>
            <person name="Allen L.Z."/>
            <person name="Kuo A."/>
            <person name="Grigoriev I.V."/>
            <person name="Allen A.E."/>
            <person name="Hazlebeck D."/>
            <person name="Allen E.E."/>
        </authorList>
    </citation>
    <scope>NUCLEOTIDE SEQUENCE</scope>
    <source>
        <strain evidence="4">Hildebrandi</strain>
    </source>
</reference>
<sequence>MSSNTNMNTNNTTVVTGSGDSNKATAAAVVDAAVSRILNNNFDVDSKTCILTLIKVLDNVLQQPNNDKVRTIRLNNPNFAKKVVEKQGHYVLMACGFNKTTTNNNMSSQPQEEFLTLDGESEDTQLIVHTRHVLTQVAIHQLQCPADAIPTFLPPKPKIQFQQTTNAAGFTSTTTNTGFNIYQGQRYDGQSAAVGTNLGPPQGWKSKTEQQLSKLQQQKAKLEEKLQQAAGGRDWTVLLPGQQQSRTNTNAATSLPYASTTSMNNNKEDVQLLAQHIQKQQKARIASENQGFTTKAMRDLEKLKRANVYSHTQLAIQFPNAIIVKANFLPQETVQAVIDGLREEILIQQQDNDGTILLPSLELYVTPPRRLLEANKKLHELDLVPAAKVYVSWKSPLPSPPNDNNNNNNIAWFIQPDKLLPQSSSTSTHAQGPAMPTSMPIVQKDNDYNDTNNNNNGEDDKKSTTKTTTVNKRKKTKADKESTLLARMLGK</sequence>
<dbReference type="PANTHER" id="PTHR23153:SF38">
    <property type="entry name" value="UBX DOMAIN-CONTAINING PROTEIN 6"/>
    <property type="match status" value="1"/>
</dbReference>
<dbReference type="CDD" id="cd09212">
    <property type="entry name" value="PUB"/>
    <property type="match status" value="1"/>
</dbReference>
<dbReference type="Proteomes" id="UP000693970">
    <property type="component" value="Unassembled WGS sequence"/>
</dbReference>
<keyword evidence="1" id="KW-0175">Coiled coil</keyword>
<evidence type="ECO:0000313" key="4">
    <source>
        <dbReference type="EMBL" id="KAG7354525.1"/>
    </source>
</evidence>
<dbReference type="OrthoDB" id="440781at2759"/>
<feature type="compositionally biased region" description="Low complexity" evidence="2">
    <location>
        <begin position="1"/>
        <end position="16"/>
    </location>
</feature>
<proteinExistence type="predicted"/>
<feature type="coiled-coil region" evidence="1">
    <location>
        <begin position="205"/>
        <end position="232"/>
    </location>
</feature>
<comment type="caution">
    <text evidence="4">The sequence shown here is derived from an EMBL/GenBank/DDBJ whole genome shotgun (WGS) entry which is preliminary data.</text>
</comment>
<organism evidence="4 5">
    <name type="scientific">Nitzschia inconspicua</name>
    <dbReference type="NCBI Taxonomy" id="303405"/>
    <lineage>
        <taxon>Eukaryota</taxon>
        <taxon>Sar</taxon>
        <taxon>Stramenopiles</taxon>
        <taxon>Ochrophyta</taxon>
        <taxon>Bacillariophyta</taxon>
        <taxon>Bacillariophyceae</taxon>
        <taxon>Bacillariophycidae</taxon>
        <taxon>Bacillariales</taxon>
        <taxon>Bacillariaceae</taxon>
        <taxon>Nitzschia</taxon>
    </lineage>
</organism>
<feature type="region of interest" description="Disordered" evidence="2">
    <location>
        <begin position="421"/>
        <end position="491"/>
    </location>
</feature>
<protein>
    <submittedName>
        <fullName evidence="4">PUB domain containing protein</fullName>
    </submittedName>
</protein>
<name>A0A9K3L4C6_9STRA</name>
<dbReference type="AlphaFoldDB" id="A0A9K3L4C6"/>
<keyword evidence="5" id="KW-1185">Reference proteome</keyword>
<evidence type="ECO:0000256" key="1">
    <source>
        <dbReference type="SAM" id="Coils"/>
    </source>
</evidence>
<reference evidence="4" key="2">
    <citation type="submission" date="2021-04" db="EMBL/GenBank/DDBJ databases">
        <authorList>
            <person name="Podell S."/>
        </authorList>
    </citation>
    <scope>NUCLEOTIDE SEQUENCE</scope>
    <source>
        <strain evidence="4">Hildebrandi</strain>
    </source>
</reference>
<evidence type="ECO:0000313" key="5">
    <source>
        <dbReference type="Proteomes" id="UP000693970"/>
    </source>
</evidence>
<dbReference type="GO" id="GO:0005737">
    <property type="term" value="C:cytoplasm"/>
    <property type="evidence" value="ECO:0007669"/>
    <property type="project" value="TreeGrafter"/>
</dbReference>
<dbReference type="Pfam" id="PF09409">
    <property type="entry name" value="PUB"/>
    <property type="match status" value="1"/>
</dbReference>
<feature type="region of interest" description="Disordered" evidence="2">
    <location>
        <begin position="1"/>
        <end position="20"/>
    </location>
</feature>
<evidence type="ECO:0000256" key="2">
    <source>
        <dbReference type="SAM" id="MobiDB-lite"/>
    </source>
</evidence>
<gene>
    <name evidence="4" type="ORF">IV203_003881</name>
</gene>
<dbReference type="PANTHER" id="PTHR23153">
    <property type="entry name" value="UBX-RELATED"/>
    <property type="match status" value="1"/>
</dbReference>
<accession>A0A9K3L4C6</accession>
<dbReference type="SMART" id="SM00580">
    <property type="entry name" value="PUG"/>
    <property type="match status" value="1"/>
</dbReference>